<comment type="caution">
    <text evidence="2">The sequence shown here is derived from an EMBL/GenBank/DDBJ whole genome shotgun (WGS) entry which is preliminary data.</text>
</comment>
<sequence>MIEAELKARLSNPGAVRAALAARAAPTREIYQDTYYDTAGEDLDHTGRELRLRSVDSGEVRSHLLTFKEPAVDEVSGSKPEHESTVGAPRAVDHLLRSLGYHPIVELIKECENYRLSHLGRDFLATVVEVPEIVGTFLEVETMAEAHEVDKALAAALDLLGELGVTAGELTTELYTDAVRAARAAR</sequence>
<dbReference type="CDD" id="cd07890">
    <property type="entry name" value="CYTH-like_AC_IV-like"/>
    <property type="match status" value="1"/>
</dbReference>
<accession>A0A4Q7ZD76</accession>
<dbReference type="AlphaFoldDB" id="A0A4Q7ZD76"/>
<dbReference type="EMBL" id="SHKY01000001">
    <property type="protein sequence ID" value="RZU48637.1"/>
    <property type="molecule type" value="Genomic_DNA"/>
</dbReference>
<dbReference type="SUPFAM" id="SSF55154">
    <property type="entry name" value="CYTH-like phosphatases"/>
    <property type="match status" value="1"/>
</dbReference>
<dbReference type="Proteomes" id="UP000292564">
    <property type="component" value="Unassembled WGS sequence"/>
</dbReference>
<dbReference type="InterPro" id="IPR033469">
    <property type="entry name" value="CYTH-like_dom_sf"/>
</dbReference>
<dbReference type="Gene3D" id="2.40.320.10">
    <property type="entry name" value="Hypothetical Protein Pfu-838710-001"/>
    <property type="match status" value="1"/>
</dbReference>
<feature type="domain" description="CYTH" evidence="1">
    <location>
        <begin position="1"/>
        <end position="181"/>
    </location>
</feature>
<reference evidence="2 3" key="1">
    <citation type="submission" date="2019-02" db="EMBL/GenBank/DDBJ databases">
        <title>Sequencing the genomes of 1000 actinobacteria strains.</title>
        <authorList>
            <person name="Klenk H.-P."/>
        </authorList>
    </citation>
    <scope>NUCLEOTIDE SEQUENCE [LARGE SCALE GENOMIC DNA]</scope>
    <source>
        <strain evidence="2 3">DSM 45162</strain>
    </source>
</reference>
<dbReference type="PANTHER" id="PTHR21028">
    <property type="entry name" value="SI:CH211-156B7.4"/>
    <property type="match status" value="1"/>
</dbReference>
<dbReference type="Pfam" id="PF01928">
    <property type="entry name" value="CYTH"/>
    <property type="match status" value="1"/>
</dbReference>
<gene>
    <name evidence="2" type="ORF">EV385_0355</name>
</gene>
<evidence type="ECO:0000313" key="2">
    <source>
        <dbReference type="EMBL" id="RZU48637.1"/>
    </source>
</evidence>
<dbReference type="RefSeq" id="WP_207229729.1">
    <property type="nucleotide sequence ID" value="NZ_SHKY01000001.1"/>
</dbReference>
<dbReference type="PROSITE" id="PS51707">
    <property type="entry name" value="CYTH"/>
    <property type="match status" value="1"/>
</dbReference>
<dbReference type="SMART" id="SM01118">
    <property type="entry name" value="CYTH"/>
    <property type="match status" value="1"/>
</dbReference>
<dbReference type="InterPro" id="IPR008173">
    <property type="entry name" value="Adenylyl_cyclase_CyaB"/>
</dbReference>
<proteinExistence type="predicted"/>
<dbReference type="InterPro" id="IPR023577">
    <property type="entry name" value="CYTH_domain"/>
</dbReference>
<keyword evidence="3" id="KW-1185">Reference proteome</keyword>
<organism evidence="2 3">
    <name type="scientific">Krasilnikovia cinnamomea</name>
    <dbReference type="NCBI Taxonomy" id="349313"/>
    <lineage>
        <taxon>Bacteria</taxon>
        <taxon>Bacillati</taxon>
        <taxon>Actinomycetota</taxon>
        <taxon>Actinomycetes</taxon>
        <taxon>Micromonosporales</taxon>
        <taxon>Micromonosporaceae</taxon>
        <taxon>Krasilnikovia</taxon>
    </lineage>
</organism>
<name>A0A4Q7ZD76_9ACTN</name>
<evidence type="ECO:0000259" key="1">
    <source>
        <dbReference type="PROSITE" id="PS51707"/>
    </source>
</evidence>
<dbReference type="PANTHER" id="PTHR21028:SF2">
    <property type="entry name" value="CYTH DOMAIN-CONTAINING PROTEIN"/>
    <property type="match status" value="1"/>
</dbReference>
<evidence type="ECO:0000313" key="3">
    <source>
        <dbReference type="Proteomes" id="UP000292564"/>
    </source>
</evidence>
<protein>
    <submittedName>
        <fullName evidence="2">Adenylate cyclase class 2</fullName>
    </submittedName>
</protein>